<organism evidence="4">
    <name type="scientific">Rhipicephalus pulchellus</name>
    <name type="common">Yellow backed tick</name>
    <name type="synonym">Dermacentor pulchellus</name>
    <dbReference type="NCBI Taxonomy" id="72859"/>
    <lineage>
        <taxon>Eukaryota</taxon>
        <taxon>Metazoa</taxon>
        <taxon>Ecdysozoa</taxon>
        <taxon>Arthropoda</taxon>
        <taxon>Chelicerata</taxon>
        <taxon>Arachnida</taxon>
        <taxon>Acari</taxon>
        <taxon>Parasitiformes</taxon>
        <taxon>Ixodida</taxon>
        <taxon>Ixodoidea</taxon>
        <taxon>Ixodidae</taxon>
        <taxon>Rhipicephalinae</taxon>
        <taxon>Rhipicephalus</taxon>
        <taxon>Rhipicephalus</taxon>
    </lineage>
</organism>
<dbReference type="InterPro" id="IPR054465">
    <property type="entry name" value="Integrase_p58-like_C"/>
</dbReference>
<dbReference type="Pfam" id="PF00665">
    <property type="entry name" value="rve"/>
    <property type="match status" value="1"/>
</dbReference>
<dbReference type="InterPro" id="IPR050951">
    <property type="entry name" value="Retrovirus_Pol_polyprotein"/>
</dbReference>
<dbReference type="EC" id="2.7.7.49" evidence="1"/>
<dbReference type="FunFam" id="1.10.340.70:FF:000001">
    <property type="entry name" value="Retrovirus-related Pol polyprotein from transposon gypsy-like Protein"/>
    <property type="match status" value="1"/>
</dbReference>
<dbReference type="AlphaFoldDB" id="L7LVZ7"/>
<dbReference type="GO" id="GO:0003676">
    <property type="term" value="F:nucleic acid binding"/>
    <property type="evidence" value="ECO:0007669"/>
    <property type="project" value="InterPro"/>
</dbReference>
<evidence type="ECO:0000259" key="3">
    <source>
        <dbReference type="PROSITE" id="PS50994"/>
    </source>
</evidence>
<feature type="domain" description="Integrase catalytic" evidence="3">
    <location>
        <begin position="165"/>
        <end position="324"/>
    </location>
</feature>
<dbReference type="InterPro" id="IPR012337">
    <property type="entry name" value="RNaseH-like_sf"/>
</dbReference>
<feature type="signal peptide" evidence="2">
    <location>
        <begin position="1"/>
        <end position="25"/>
    </location>
</feature>
<dbReference type="Gene3D" id="1.10.340.70">
    <property type="match status" value="1"/>
</dbReference>
<dbReference type="InterPro" id="IPR001584">
    <property type="entry name" value="Integrase_cat-core"/>
</dbReference>
<dbReference type="PROSITE" id="PS50994">
    <property type="entry name" value="INTEGRASE"/>
    <property type="match status" value="1"/>
</dbReference>
<dbReference type="GO" id="GO:0003964">
    <property type="term" value="F:RNA-directed DNA polymerase activity"/>
    <property type="evidence" value="ECO:0007669"/>
    <property type="project" value="UniProtKB-EC"/>
</dbReference>
<protein>
    <recommendedName>
        <fullName evidence="1">RNA-directed DNA polymerase</fullName>
        <ecNumber evidence="1">2.7.7.49</ecNumber>
    </recommendedName>
</protein>
<accession>L7LVZ7</accession>
<evidence type="ECO:0000313" key="4">
    <source>
        <dbReference type="EMBL" id="JAA55980.1"/>
    </source>
</evidence>
<reference evidence="4" key="1">
    <citation type="submission" date="2012-11" db="EMBL/GenBank/DDBJ databases">
        <authorList>
            <person name="Lucero-Rivera Y.E."/>
            <person name="Tovar-Ramirez D."/>
        </authorList>
    </citation>
    <scope>NUCLEOTIDE SEQUENCE</scope>
    <source>
        <tissue evidence="4">Salivary gland</tissue>
    </source>
</reference>
<evidence type="ECO:0000256" key="2">
    <source>
        <dbReference type="SAM" id="SignalP"/>
    </source>
</evidence>
<dbReference type="GO" id="GO:0015074">
    <property type="term" value="P:DNA integration"/>
    <property type="evidence" value="ECO:0007669"/>
    <property type="project" value="InterPro"/>
</dbReference>
<dbReference type="PANTHER" id="PTHR37984">
    <property type="entry name" value="PROTEIN CBG26694"/>
    <property type="match status" value="1"/>
</dbReference>
<dbReference type="EMBL" id="GACK01009054">
    <property type="protein sequence ID" value="JAA55980.1"/>
    <property type="molecule type" value="mRNA"/>
</dbReference>
<dbReference type="Pfam" id="PF22938">
    <property type="entry name" value="Integrase_p58_C"/>
    <property type="match status" value="1"/>
</dbReference>
<dbReference type="InterPro" id="IPR041588">
    <property type="entry name" value="Integrase_H2C2"/>
</dbReference>
<name>L7LVZ7_RHIPC</name>
<sequence length="460" mass="51798">MLTLMPSRAPLCLTAMPLCSVSSIAVPVIDVDIIATEQRNDNWIAPLIGLLSYSSATPTTSALRRQAHHFAIRDGLLHRRNYNADGRQWLLVIPRSLRSEICESFHSDPQCAHSGVSKTYHRIRQRYFWRGMYRYVQRFVRSCLDCQRRKSSTHLSPAGLQPLPCPDHPFGRVAIDLYGPLPLTSAGNRWAIVAVDHLTRYAETAALPAATARDVASFLLRRFILRHGPPQELLSDRGRVFLSEAVEAILTECHSVHRKTTAYHPQTNGLTERFNRTLGDMLSMYVTADHTNWDAILPFVTYAYNTAPQSTTGFSPFFLLYGRHPSHTIDTILPYSPDPSESAPISDTARLAEECRELAKTFTTQEQERQKSIRDGSATSEPTFLPGALVWLSVPTSVPGLCSKLLPKYEGPYRVIERTSAVNYLIEPVEQSSDMRRRGRDIVNVERLKAYYDPLIVTSS</sequence>
<reference evidence="4" key="2">
    <citation type="journal article" date="2015" name="J. Proteomics">
        <title>Sexual differences in the sialomes of the zebra tick, Rhipicephalus pulchellus.</title>
        <authorList>
            <person name="Tan A.W."/>
            <person name="Francischetti I.M."/>
            <person name="Slovak M."/>
            <person name="Kini R.M."/>
            <person name="Ribeiro J.M."/>
        </authorList>
    </citation>
    <scope>NUCLEOTIDE SEQUENCE</scope>
    <source>
        <tissue evidence="4">Salivary gland</tissue>
    </source>
</reference>
<dbReference type="Pfam" id="PF17921">
    <property type="entry name" value="Integrase_H2C2"/>
    <property type="match status" value="1"/>
</dbReference>
<proteinExistence type="evidence at transcript level"/>
<dbReference type="FunFam" id="3.30.420.10:FF:000032">
    <property type="entry name" value="Retrovirus-related Pol polyprotein from transposon 297-like Protein"/>
    <property type="match status" value="1"/>
</dbReference>
<evidence type="ECO:0000256" key="1">
    <source>
        <dbReference type="ARBA" id="ARBA00012493"/>
    </source>
</evidence>
<dbReference type="Gene3D" id="3.30.420.10">
    <property type="entry name" value="Ribonuclease H-like superfamily/Ribonuclease H"/>
    <property type="match status" value="1"/>
</dbReference>
<dbReference type="PANTHER" id="PTHR37984:SF15">
    <property type="entry name" value="INTEGRASE CATALYTIC DOMAIN-CONTAINING PROTEIN"/>
    <property type="match status" value="1"/>
</dbReference>
<dbReference type="InterPro" id="IPR036397">
    <property type="entry name" value="RNaseH_sf"/>
</dbReference>
<feature type="chain" id="PRO_5003981114" description="RNA-directed DNA polymerase" evidence="2">
    <location>
        <begin position="26"/>
        <end position="460"/>
    </location>
</feature>
<keyword evidence="2" id="KW-0732">Signal</keyword>
<dbReference type="SUPFAM" id="SSF53098">
    <property type="entry name" value="Ribonuclease H-like"/>
    <property type="match status" value="1"/>
</dbReference>